<evidence type="ECO:0000313" key="1">
    <source>
        <dbReference type="EMBL" id="AKO61006.1"/>
    </source>
</evidence>
<dbReference type="Proteomes" id="UP000202763">
    <property type="component" value="Segment"/>
</dbReference>
<evidence type="ECO:0000313" key="2">
    <source>
        <dbReference type="Proteomes" id="UP000202763"/>
    </source>
</evidence>
<sequence length="77" mass="8788">MIKKLLGYLGYKVFTKQEYDNLTTQIAVCGKYYRPVAGDGYHNEGRSVTVTLSEMSNICLVENCIWDDVQDKIYGVK</sequence>
<name>A0A0H4IT06_9CAUD</name>
<proteinExistence type="predicted"/>
<dbReference type="GeneID" id="26796600"/>
<dbReference type="RefSeq" id="YP_009225539.1">
    <property type="nucleotide sequence ID" value="NC_029094.1"/>
</dbReference>
<keyword evidence="2" id="KW-1185">Reference proteome</keyword>
<accession>A0A0H4IT06</accession>
<dbReference type="EMBL" id="KR534323">
    <property type="protein sequence ID" value="AKO61006.1"/>
    <property type="molecule type" value="Genomic_DNA"/>
</dbReference>
<protein>
    <submittedName>
        <fullName evidence="1">Uncharacterized protein</fullName>
    </submittedName>
</protein>
<reference evidence="1 2" key="1">
    <citation type="submission" date="2015-05" db="EMBL/GenBank/DDBJ databases">
        <authorList>
            <person name="Wang D.B."/>
            <person name="Wang M."/>
        </authorList>
    </citation>
    <scope>NUCLEOTIDE SEQUENCE [LARGE SCALE GENOMIC DNA]</scope>
</reference>
<dbReference type="KEGG" id="vg:26796600"/>
<organism evidence="1 2">
    <name type="scientific">Pseudoalteromonas phage H101</name>
    <dbReference type="NCBI Taxonomy" id="1654919"/>
    <lineage>
        <taxon>Viruses</taxon>
        <taxon>Duplodnaviria</taxon>
        <taxon>Heunggongvirae</taxon>
        <taxon>Uroviricota</taxon>
        <taxon>Caudoviricetes</taxon>
        <taxon>Shandongvirus</taxon>
        <taxon>Shandongvirus H101</taxon>
    </lineage>
</organism>